<dbReference type="Proteomes" id="UP000198393">
    <property type="component" value="Unassembled WGS sequence"/>
</dbReference>
<feature type="domain" description="MacB-like periplasmic core" evidence="8">
    <location>
        <begin position="94"/>
        <end position="298"/>
    </location>
</feature>
<feature type="domain" description="ABC3 transporter permease C-terminal" evidence="7">
    <location>
        <begin position="751"/>
        <end position="861"/>
    </location>
</feature>
<feature type="transmembrane region" description="Helical" evidence="6">
    <location>
        <begin position="800"/>
        <end position="820"/>
    </location>
</feature>
<feature type="domain" description="MacB-like periplasmic core" evidence="8">
    <location>
        <begin position="507"/>
        <end position="667"/>
    </location>
</feature>
<dbReference type="GO" id="GO:0022857">
    <property type="term" value="F:transmembrane transporter activity"/>
    <property type="evidence" value="ECO:0007669"/>
    <property type="project" value="TreeGrafter"/>
</dbReference>
<evidence type="ECO:0000256" key="5">
    <source>
        <dbReference type="ARBA" id="ARBA00023136"/>
    </source>
</evidence>
<dbReference type="Pfam" id="PF12704">
    <property type="entry name" value="MacB_PCD"/>
    <property type="match status" value="2"/>
</dbReference>
<keyword evidence="2" id="KW-1003">Cell membrane</keyword>
<evidence type="ECO:0000259" key="7">
    <source>
        <dbReference type="Pfam" id="PF02687"/>
    </source>
</evidence>
<evidence type="ECO:0000259" key="8">
    <source>
        <dbReference type="Pfam" id="PF12704"/>
    </source>
</evidence>
<dbReference type="InterPro" id="IPR050250">
    <property type="entry name" value="Macrolide_Exporter_MacB"/>
</dbReference>
<feature type="transmembrane region" description="Helical" evidence="6">
    <location>
        <begin position="748"/>
        <end position="772"/>
    </location>
</feature>
<dbReference type="PANTHER" id="PTHR30572">
    <property type="entry name" value="MEMBRANE COMPONENT OF TRANSPORTER-RELATED"/>
    <property type="match status" value="1"/>
</dbReference>
<dbReference type="OrthoDB" id="5933722at2"/>
<dbReference type="NCBIfam" id="NF038404">
    <property type="entry name" value="perm_prefix_2"/>
    <property type="match status" value="1"/>
</dbReference>
<dbReference type="RefSeq" id="WP_089358132.1">
    <property type="nucleotide sequence ID" value="NZ_FZPD01000006.1"/>
</dbReference>
<dbReference type="PANTHER" id="PTHR30572:SF18">
    <property type="entry name" value="ABC-TYPE MACROLIDE FAMILY EXPORT SYSTEM PERMEASE COMPONENT 2"/>
    <property type="match status" value="1"/>
</dbReference>
<feature type="transmembrane region" description="Helical" evidence="6">
    <location>
        <begin position="454"/>
        <end position="476"/>
    </location>
</feature>
<accession>A0A239LWI0</accession>
<dbReference type="GO" id="GO:0005886">
    <property type="term" value="C:plasma membrane"/>
    <property type="evidence" value="ECO:0007669"/>
    <property type="project" value="UniProtKB-SubCell"/>
</dbReference>
<dbReference type="AlphaFoldDB" id="A0A239LWI0"/>
<evidence type="ECO:0000313" key="9">
    <source>
        <dbReference type="EMBL" id="SNT35017.1"/>
    </source>
</evidence>
<keyword evidence="3 6" id="KW-0812">Transmembrane</keyword>
<dbReference type="EMBL" id="FZPD01000006">
    <property type="protein sequence ID" value="SNT35017.1"/>
    <property type="molecule type" value="Genomic_DNA"/>
</dbReference>
<keyword evidence="10" id="KW-1185">Reference proteome</keyword>
<sequence>MKKHTPPKWALKFLQFFYKEKYLEQIEGDLYELFERDGATRKARRRFGWNTVRFFRLRYLKGLEDFEQLTTLAMIKNYLKVAIRTLIRQKSYAGINIAGLAIGLASCLLIMMYVFHEQSYDTFYPEGERVYRVANGERGRYTPELLAKTMMEEYPQVEATTRISGLWESHFQIGNQSFFQGGSAWADENIFKVFQMEFVSGNPESAINGPEDLVLTESLAKKFFPGESAIGKTIVVDGNNMKVTAVVKDPPKNTHFPFKFIGRVWDNVSANQNWTGNNFWTYAKIQPGITSQEMNNKLVSLYEKYVGPQLIAYSGHATFEDLVEEYPDRIYGFTLHPLREIHLENPHFSMGARGDKKNVVVFSMVALFILLIACVNYINMATARSAVRSKEVGIRKALGSYRKNIISQFLIESILITFLAIILAVIISVFSLPYFNQLTGRAFEISDLFSLTNIISILVILFIVGLLAGGYPAYIISNFTPLKALRGQMQQAGKKGLRSGLVAFQFAISIFLVAATSVIFKQVMFMQSQDLGINTEQTLVINNGRQLGEKYDVFKNELEGLADIEVVSKSSHIPFHGSSDWTYQVPNEDNRRIAPNNGFASPDMEKVLGLEIVNGRFFEHNRVSDSATVVINESLVEELGWEDPLGKELQRPGGHTYQVIGVMKDFNYASLKSEIDPLIYRYGPINSEVGMFHQAYVLAKVNTSDILNTLNQVEKKWNEHVPGYPFDGHFLDDSYQKQYESELKFGQVFTTFSFLAIIIALLGLFALTTFVLQKRFKEIAVRKVLGATVPSLLRMMIKDFTRLVIIGGAIGISGAFYWLSSWLEGYSYRIELSWYLLIVPIILILLLTWAVVSAKSYRAAVANPANALKEE</sequence>
<name>A0A239LWI0_EKHLU</name>
<feature type="transmembrane region" description="Helical" evidence="6">
    <location>
        <begin position="409"/>
        <end position="434"/>
    </location>
</feature>
<evidence type="ECO:0000256" key="1">
    <source>
        <dbReference type="ARBA" id="ARBA00004651"/>
    </source>
</evidence>
<evidence type="ECO:0000256" key="4">
    <source>
        <dbReference type="ARBA" id="ARBA00022989"/>
    </source>
</evidence>
<feature type="transmembrane region" description="Helical" evidence="6">
    <location>
        <begin position="832"/>
        <end position="852"/>
    </location>
</feature>
<dbReference type="InterPro" id="IPR003838">
    <property type="entry name" value="ABC3_permease_C"/>
</dbReference>
<keyword evidence="5 6" id="KW-0472">Membrane</keyword>
<gene>
    <name evidence="9" type="ORF">SAMN05421640_3460</name>
</gene>
<dbReference type="InterPro" id="IPR025857">
    <property type="entry name" value="MacB_PCD"/>
</dbReference>
<protein>
    <submittedName>
        <fullName evidence="9">Putative ABC transport system permease protein</fullName>
    </submittedName>
</protein>
<comment type="subcellular location">
    <subcellularLocation>
        <location evidence="1">Cell membrane</location>
        <topology evidence="1">Multi-pass membrane protein</topology>
    </subcellularLocation>
</comment>
<evidence type="ECO:0000313" key="10">
    <source>
        <dbReference type="Proteomes" id="UP000198393"/>
    </source>
</evidence>
<evidence type="ECO:0000256" key="2">
    <source>
        <dbReference type="ARBA" id="ARBA00022475"/>
    </source>
</evidence>
<proteinExistence type="predicted"/>
<feature type="transmembrane region" description="Helical" evidence="6">
    <location>
        <begin position="497"/>
        <end position="520"/>
    </location>
</feature>
<reference evidence="9 10" key="1">
    <citation type="submission" date="2017-06" db="EMBL/GenBank/DDBJ databases">
        <authorList>
            <person name="Kim H.J."/>
            <person name="Triplett B.A."/>
        </authorList>
    </citation>
    <scope>NUCLEOTIDE SEQUENCE [LARGE SCALE GENOMIC DNA]</scope>
    <source>
        <strain evidence="9 10">DSM 19307</strain>
    </source>
</reference>
<evidence type="ECO:0000256" key="3">
    <source>
        <dbReference type="ARBA" id="ARBA00022692"/>
    </source>
</evidence>
<evidence type="ECO:0000256" key="6">
    <source>
        <dbReference type="SAM" id="Phobius"/>
    </source>
</evidence>
<feature type="transmembrane region" description="Helical" evidence="6">
    <location>
        <begin position="359"/>
        <end position="378"/>
    </location>
</feature>
<dbReference type="InterPro" id="IPR047699">
    <property type="entry name" value="Permease_put_prefix"/>
</dbReference>
<feature type="domain" description="ABC3 transporter permease C-terminal" evidence="7">
    <location>
        <begin position="364"/>
        <end position="481"/>
    </location>
</feature>
<keyword evidence="4 6" id="KW-1133">Transmembrane helix</keyword>
<dbReference type="Pfam" id="PF02687">
    <property type="entry name" value="FtsX"/>
    <property type="match status" value="2"/>
</dbReference>
<organism evidence="9 10">
    <name type="scientific">Ekhidna lutea</name>
    <dbReference type="NCBI Taxonomy" id="447679"/>
    <lineage>
        <taxon>Bacteria</taxon>
        <taxon>Pseudomonadati</taxon>
        <taxon>Bacteroidota</taxon>
        <taxon>Cytophagia</taxon>
        <taxon>Cytophagales</taxon>
        <taxon>Reichenbachiellaceae</taxon>
        <taxon>Ekhidna</taxon>
    </lineage>
</organism>
<feature type="transmembrane region" description="Helical" evidence="6">
    <location>
        <begin position="93"/>
        <end position="115"/>
    </location>
</feature>